<evidence type="ECO:0000256" key="1">
    <source>
        <dbReference type="ARBA" id="ARBA00022801"/>
    </source>
</evidence>
<evidence type="ECO:0000256" key="2">
    <source>
        <dbReference type="SAM" id="MobiDB-lite"/>
    </source>
</evidence>
<keyword evidence="1" id="KW-0378">Hydrolase</keyword>
<dbReference type="InterPro" id="IPR000073">
    <property type="entry name" value="AB_hydrolase_1"/>
</dbReference>
<dbReference type="SUPFAM" id="SSF53474">
    <property type="entry name" value="alpha/beta-Hydrolases"/>
    <property type="match status" value="1"/>
</dbReference>
<dbReference type="STRING" id="366533.SAMN05444339_10515"/>
<reference evidence="5" key="1">
    <citation type="submission" date="2016-11" db="EMBL/GenBank/DDBJ databases">
        <authorList>
            <person name="Varghese N."/>
            <person name="Submissions S."/>
        </authorList>
    </citation>
    <scope>NUCLEOTIDE SEQUENCE [LARGE SCALE GENOMIC DNA]</scope>
    <source>
        <strain evidence="5">DSM 29326</strain>
    </source>
</reference>
<evidence type="ECO:0000313" key="5">
    <source>
        <dbReference type="Proteomes" id="UP000183987"/>
    </source>
</evidence>
<protein>
    <submittedName>
        <fullName evidence="4">Pimeloyl-ACP methyl ester carboxylesterase</fullName>
    </submittedName>
</protein>
<gene>
    <name evidence="4" type="ORF">SAMN05444339_10515</name>
</gene>
<dbReference type="PANTHER" id="PTHR43798">
    <property type="entry name" value="MONOACYLGLYCEROL LIPASE"/>
    <property type="match status" value="1"/>
</dbReference>
<dbReference type="InterPro" id="IPR029058">
    <property type="entry name" value="AB_hydrolase_fold"/>
</dbReference>
<dbReference type="Gene3D" id="3.40.50.1820">
    <property type="entry name" value="alpha/beta hydrolase"/>
    <property type="match status" value="1"/>
</dbReference>
<dbReference type="InterPro" id="IPR050266">
    <property type="entry name" value="AB_hydrolase_sf"/>
</dbReference>
<evidence type="ECO:0000259" key="3">
    <source>
        <dbReference type="Pfam" id="PF12697"/>
    </source>
</evidence>
<dbReference type="Pfam" id="PF12697">
    <property type="entry name" value="Abhydrolase_6"/>
    <property type="match status" value="1"/>
</dbReference>
<accession>A0A1M5ALW5</accession>
<dbReference type="Proteomes" id="UP000183987">
    <property type="component" value="Unassembled WGS sequence"/>
</dbReference>
<name>A0A1M5ALW5_LOKAT</name>
<dbReference type="EMBL" id="FQUE01000005">
    <property type="protein sequence ID" value="SHF31107.1"/>
    <property type="molecule type" value="Genomic_DNA"/>
</dbReference>
<dbReference type="PANTHER" id="PTHR43798:SF31">
    <property type="entry name" value="AB HYDROLASE SUPERFAMILY PROTEIN YCLE"/>
    <property type="match status" value="1"/>
</dbReference>
<keyword evidence="5" id="KW-1185">Reference proteome</keyword>
<dbReference type="AlphaFoldDB" id="A0A1M5ALW5"/>
<sequence length="285" mass="30938">MRVRCTAPSATSTTGGTSSAAERSFNMELNCERHGAGPPLLLVHGLGGSVRSWDSILPMLARGREVVLVDLPGHGASPALPGRQTIAAYADALEHFIDRNGLAGVDTVGSSVGARLVLELARRGIGGHTVAFDPGGFWRGWETAWFRSTLAASVRLVRLLRRRIPALSHSRAVRAVLLAQLSARPGALDPMLVRNELTAIAETDVFDAMLRELARGPLQQGTATPPGRVTIGWGRQDRLLLPRQAERAQAAFPTARLHWFERCGHFPQWDRPKEAAEVIMQTMAR</sequence>
<feature type="region of interest" description="Disordered" evidence="2">
    <location>
        <begin position="1"/>
        <end position="20"/>
    </location>
</feature>
<evidence type="ECO:0000313" key="4">
    <source>
        <dbReference type="EMBL" id="SHF31107.1"/>
    </source>
</evidence>
<dbReference type="GO" id="GO:0016020">
    <property type="term" value="C:membrane"/>
    <property type="evidence" value="ECO:0007669"/>
    <property type="project" value="TreeGrafter"/>
</dbReference>
<dbReference type="GO" id="GO:0016787">
    <property type="term" value="F:hydrolase activity"/>
    <property type="evidence" value="ECO:0007669"/>
    <property type="project" value="UniProtKB-KW"/>
</dbReference>
<organism evidence="4 5">
    <name type="scientific">Loktanella atrilutea</name>
    <dbReference type="NCBI Taxonomy" id="366533"/>
    <lineage>
        <taxon>Bacteria</taxon>
        <taxon>Pseudomonadati</taxon>
        <taxon>Pseudomonadota</taxon>
        <taxon>Alphaproteobacteria</taxon>
        <taxon>Rhodobacterales</taxon>
        <taxon>Roseobacteraceae</taxon>
        <taxon>Loktanella</taxon>
    </lineage>
</organism>
<proteinExistence type="predicted"/>
<feature type="domain" description="AB hydrolase-1" evidence="3">
    <location>
        <begin position="40"/>
        <end position="277"/>
    </location>
</feature>